<dbReference type="PROSITE" id="PS51118">
    <property type="entry name" value="HTH_HXLR"/>
    <property type="match status" value="1"/>
</dbReference>
<proteinExistence type="predicted"/>
<evidence type="ECO:0000313" key="6">
    <source>
        <dbReference type="Proteomes" id="UP001374803"/>
    </source>
</evidence>
<dbReference type="SUPFAM" id="SSF46785">
    <property type="entry name" value="Winged helix' DNA-binding domain"/>
    <property type="match status" value="1"/>
</dbReference>
<feature type="domain" description="HTH hxlR-type" evidence="4">
    <location>
        <begin position="3"/>
        <end position="100"/>
    </location>
</feature>
<evidence type="ECO:0000256" key="3">
    <source>
        <dbReference type="ARBA" id="ARBA00023163"/>
    </source>
</evidence>
<evidence type="ECO:0000256" key="1">
    <source>
        <dbReference type="ARBA" id="ARBA00023015"/>
    </source>
</evidence>
<keyword evidence="2" id="KW-0238">DNA-binding</keyword>
<dbReference type="PANTHER" id="PTHR33204:SF17">
    <property type="entry name" value="TRANSCRIPTIONAL REGULATORY PROTEIN"/>
    <property type="match status" value="1"/>
</dbReference>
<name>A0ABZ2KPQ6_9BACT</name>
<keyword evidence="1" id="KW-0805">Transcription regulation</keyword>
<gene>
    <name evidence="5" type="ORF">LVJ94_27485</name>
</gene>
<dbReference type="Proteomes" id="UP001374803">
    <property type="component" value="Chromosome"/>
</dbReference>
<dbReference type="Pfam" id="PF01638">
    <property type="entry name" value="HxlR"/>
    <property type="match status" value="1"/>
</dbReference>
<organism evidence="5 6">
    <name type="scientific">Pendulispora rubella</name>
    <dbReference type="NCBI Taxonomy" id="2741070"/>
    <lineage>
        <taxon>Bacteria</taxon>
        <taxon>Pseudomonadati</taxon>
        <taxon>Myxococcota</taxon>
        <taxon>Myxococcia</taxon>
        <taxon>Myxococcales</taxon>
        <taxon>Sorangiineae</taxon>
        <taxon>Pendulisporaceae</taxon>
        <taxon>Pendulispora</taxon>
    </lineage>
</organism>
<dbReference type="InterPro" id="IPR036388">
    <property type="entry name" value="WH-like_DNA-bd_sf"/>
</dbReference>
<protein>
    <submittedName>
        <fullName evidence="5">Helix-turn-helix transcriptional regulator</fullName>
    </submittedName>
</protein>
<sequence>MECPIARAVDEIGEGWCLLVLREAFKGARCFAEFEERLGIPPSTLTRRLGGLCDRGILQRRSYQSRPPRDEYELTEKGAELLPVLLLLGEWGNRWLAPDGALIVPVEPRTGARLEPVLVDRATSKPIRAGTVGLRAGPGASKQLRTSLRAPLRLAHAPGATSAPASDLEP</sequence>
<dbReference type="RefSeq" id="WP_394830256.1">
    <property type="nucleotide sequence ID" value="NZ_CP089929.1"/>
</dbReference>
<accession>A0ABZ2KPQ6</accession>
<dbReference type="InterPro" id="IPR036390">
    <property type="entry name" value="WH_DNA-bd_sf"/>
</dbReference>
<reference evidence="5" key="1">
    <citation type="submission" date="2021-12" db="EMBL/GenBank/DDBJ databases">
        <title>Discovery of the Pendulisporaceae a myxobacterial family with distinct sporulation behavior and unique specialized metabolism.</title>
        <authorList>
            <person name="Garcia R."/>
            <person name="Popoff A."/>
            <person name="Bader C.D."/>
            <person name="Loehr J."/>
            <person name="Walesch S."/>
            <person name="Walt C."/>
            <person name="Boldt J."/>
            <person name="Bunk B."/>
            <person name="Haeckl F.J.F.P.J."/>
            <person name="Gunesch A.P."/>
            <person name="Birkelbach J."/>
            <person name="Nuebel U."/>
            <person name="Pietschmann T."/>
            <person name="Bach T."/>
            <person name="Mueller R."/>
        </authorList>
    </citation>
    <scope>NUCLEOTIDE SEQUENCE</scope>
    <source>
        <strain evidence="5">MSr11367</strain>
    </source>
</reference>
<evidence type="ECO:0000313" key="5">
    <source>
        <dbReference type="EMBL" id="WXB00654.1"/>
    </source>
</evidence>
<evidence type="ECO:0000259" key="4">
    <source>
        <dbReference type="PROSITE" id="PS51118"/>
    </source>
</evidence>
<dbReference type="Gene3D" id="1.10.10.10">
    <property type="entry name" value="Winged helix-like DNA-binding domain superfamily/Winged helix DNA-binding domain"/>
    <property type="match status" value="1"/>
</dbReference>
<dbReference type="InterPro" id="IPR002577">
    <property type="entry name" value="HTH_HxlR"/>
</dbReference>
<dbReference type="EMBL" id="CP089983">
    <property type="protein sequence ID" value="WXB00654.1"/>
    <property type="molecule type" value="Genomic_DNA"/>
</dbReference>
<dbReference type="PANTHER" id="PTHR33204">
    <property type="entry name" value="TRANSCRIPTIONAL REGULATOR, MARR FAMILY"/>
    <property type="match status" value="1"/>
</dbReference>
<keyword evidence="6" id="KW-1185">Reference proteome</keyword>
<keyword evidence="3" id="KW-0804">Transcription</keyword>
<evidence type="ECO:0000256" key="2">
    <source>
        <dbReference type="ARBA" id="ARBA00023125"/>
    </source>
</evidence>